<dbReference type="Pfam" id="PF18705">
    <property type="entry name" value="DUF5643"/>
    <property type="match status" value="1"/>
</dbReference>
<keyword evidence="1" id="KW-0472">Membrane</keyword>
<dbReference type="EMBL" id="JACSPW010000008">
    <property type="protein sequence ID" value="MBD8033322.1"/>
    <property type="molecule type" value="Genomic_DNA"/>
</dbReference>
<keyword evidence="1" id="KW-1133">Transmembrane helix</keyword>
<accession>A0ABR8XN26</accession>
<feature type="transmembrane region" description="Helical" evidence="1">
    <location>
        <begin position="43"/>
        <end position="62"/>
    </location>
</feature>
<evidence type="ECO:0000313" key="5">
    <source>
        <dbReference type="Proteomes" id="UP000600565"/>
    </source>
</evidence>
<dbReference type="InterPro" id="IPR025436">
    <property type="entry name" value="DUF4179"/>
</dbReference>
<gene>
    <name evidence="4" type="ORF">H9632_09590</name>
</gene>
<comment type="caution">
    <text evidence="4">The sequence shown here is derived from an EMBL/GenBank/DDBJ whole genome shotgun (WGS) entry which is preliminary data.</text>
</comment>
<keyword evidence="1" id="KW-0812">Transmembrane</keyword>
<keyword evidence="5" id="KW-1185">Reference proteome</keyword>
<evidence type="ECO:0000259" key="3">
    <source>
        <dbReference type="Pfam" id="PF18705"/>
    </source>
</evidence>
<sequence>MSLKKWTDLDIDHLELLEVTEMEKARVKQHVLKKHKKAPRWRNIVVASIIVLSATITTGFAFPTIASQIPFMENIIGYFTEDERSSNFETFSTDVGLVETSNGTTVMIENAVYDGTNITVSYAIETEHSFGDKMDILSHGWFDVKGSIGGGGSGEMKRISDTRYVGIASITPHFKDALYPEMVQVTWKPEKFTDFEGSEIKGDWYFAFSLERLEGNLELLNETVQNEDVTFTLQSIEYTPVSTVISYEQVVTDELLKTWESVTPTFRVTDDLGHVYLDELGGGGMSHDNGKTFMGTTEFSTIQEGASQLIIQPIEIASLNFGEGHIKIELDPIVIDLKK</sequence>
<dbReference type="Gene3D" id="2.60.40.1630">
    <property type="entry name" value="bacillus anthracis domain"/>
    <property type="match status" value="1"/>
</dbReference>
<proteinExistence type="predicted"/>
<evidence type="ECO:0000313" key="4">
    <source>
        <dbReference type="EMBL" id="MBD8033322.1"/>
    </source>
</evidence>
<protein>
    <submittedName>
        <fullName evidence="4">DUF4179 domain-containing protein</fullName>
    </submittedName>
</protein>
<dbReference type="InterPro" id="IPR040680">
    <property type="entry name" value="DUF5643"/>
</dbReference>
<feature type="domain" description="DUF4179" evidence="2">
    <location>
        <begin position="38"/>
        <end position="125"/>
    </location>
</feature>
<reference evidence="4 5" key="1">
    <citation type="submission" date="2020-08" db="EMBL/GenBank/DDBJ databases">
        <title>A Genomic Blueprint of the Chicken Gut Microbiome.</title>
        <authorList>
            <person name="Gilroy R."/>
            <person name="Ravi A."/>
            <person name="Getino M."/>
            <person name="Pursley I."/>
            <person name="Horton D.L."/>
            <person name="Alikhan N.-F."/>
            <person name="Baker D."/>
            <person name="Gharbi K."/>
            <person name="Hall N."/>
            <person name="Watson M."/>
            <person name="Adriaenssens E.M."/>
            <person name="Foster-Nyarko E."/>
            <person name="Jarju S."/>
            <person name="Secka A."/>
            <person name="Antonio M."/>
            <person name="Oren A."/>
            <person name="Chaudhuri R."/>
            <person name="La Ragione R.M."/>
            <person name="Hildebrand F."/>
            <person name="Pallen M.J."/>
        </authorList>
    </citation>
    <scope>NUCLEOTIDE SEQUENCE [LARGE SCALE GENOMIC DNA]</scope>
    <source>
        <strain evidence="4 5">Sa1YVA6</strain>
    </source>
</reference>
<evidence type="ECO:0000259" key="2">
    <source>
        <dbReference type="Pfam" id="PF13786"/>
    </source>
</evidence>
<evidence type="ECO:0000256" key="1">
    <source>
        <dbReference type="SAM" id="Phobius"/>
    </source>
</evidence>
<dbReference type="Pfam" id="PF13786">
    <property type="entry name" value="DUF4179"/>
    <property type="match status" value="1"/>
</dbReference>
<dbReference type="Gene3D" id="2.60.40.1640">
    <property type="entry name" value="Conserved domain protein"/>
    <property type="match status" value="1"/>
</dbReference>
<organism evidence="4 5">
    <name type="scientific">Solibacillus merdavium</name>
    <dbReference type="NCBI Taxonomy" id="2762218"/>
    <lineage>
        <taxon>Bacteria</taxon>
        <taxon>Bacillati</taxon>
        <taxon>Bacillota</taxon>
        <taxon>Bacilli</taxon>
        <taxon>Bacillales</taxon>
        <taxon>Caryophanaceae</taxon>
        <taxon>Solibacillus</taxon>
    </lineage>
</organism>
<feature type="domain" description="DUF5643" evidence="3">
    <location>
        <begin position="220"/>
        <end position="336"/>
    </location>
</feature>
<dbReference type="Proteomes" id="UP000600565">
    <property type="component" value="Unassembled WGS sequence"/>
</dbReference>
<dbReference type="RefSeq" id="WP_191703889.1">
    <property type="nucleotide sequence ID" value="NZ_JACSPW010000008.1"/>
</dbReference>
<name>A0ABR8XN26_9BACL</name>